<evidence type="ECO:0000313" key="2">
    <source>
        <dbReference type="EMBL" id="CAA3005667.1"/>
    </source>
</evidence>
<protein>
    <submittedName>
        <fullName evidence="2">Uncharacterized protein</fullName>
    </submittedName>
</protein>
<proteinExistence type="predicted"/>
<dbReference type="Proteomes" id="UP000594638">
    <property type="component" value="Unassembled WGS sequence"/>
</dbReference>
<sequence>MSNQQSTITRADLAKNPLQRQLCTKAKTIEKSHSGNTQPMPNIPKDSIHPGTSDHGPQSTTHASIQNLQQASSTTAKMQVSNPNSRVGDEIYDREPLLQEPTPHGASIEHMGLLNLYLK</sequence>
<dbReference type="AlphaFoldDB" id="A0A8S0TIV7"/>
<organism evidence="2 3">
    <name type="scientific">Olea europaea subsp. europaea</name>
    <dbReference type="NCBI Taxonomy" id="158383"/>
    <lineage>
        <taxon>Eukaryota</taxon>
        <taxon>Viridiplantae</taxon>
        <taxon>Streptophyta</taxon>
        <taxon>Embryophyta</taxon>
        <taxon>Tracheophyta</taxon>
        <taxon>Spermatophyta</taxon>
        <taxon>Magnoliopsida</taxon>
        <taxon>eudicotyledons</taxon>
        <taxon>Gunneridae</taxon>
        <taxon>Pentapetalae</taxon>
        <taxon>asterids</taxon>
        <taxon>lamiids</taxon>
        <taxon>Lamiales</taxon>
        <taxon>Oleaceae</taxon>
        <taxon>Oleeae</taxon>
        <taxon>Olea</taxon>
    </lineage>
</organism>
<evidence type="ECO:0000256" key="1">
    <source>
        <dbReference type="SAM" id="MobiDB-lite"/>
    </source>
</evidence>
<dbReference type="EMBL" id="CACTIH010007248">
    <property type="protein sequence ID" value="CAA3005667.1"/>
    <property type="molecule type" value="Genomic_DNA"/>
</dbReference>
<evidence type="ECO:0000313" key="3">
    <source>
        <dbReference type="Proteomes" id="UP000594638"/>
    </source>
</evidence>
<name>A0A8S0TIV7_OLEEU</name>
<feature type="region of interest" description="Disordered" evidence="1">
    <location>
        <begin position="1"/>
        <end position="105"/>
    </location>
</feature>
<feature type="compositionally biased region" description="Polar residues" evidence="1">
    <location>
        <begin position="55"/>
        <end position="85"/>
    </location>
</feature>
<reference evidence="2 3" key="1">
    <citation type="submission" date="2019-12" db="EMBL/GenBank/DDBJ databases">
        <authorList>
            <person name="Alioto T."/>
            <person name="Alioto T."/>
            <person name="Gomez Garrido J."/>
        </authorList>
    </citation>
    <scope>NUCLEOTIDE SEQUENCE [LARGE SCALE GENOMIC DNA]</scope>
</reference>
<accession>A0A8S0TIV7</accession>
<comment type="caution">
    <text evidence="2">The sequence shown here is derived from an EMBL/GenBank/DDBJ whole genome shotgun (WGS) entry which is preliminary data.</text>
</comment>
<gene>
    <name evidence="2" type="ORF">OLEA9_A057632</name>
</gene>
<keyword evidence="3" id="KW-1185">Reference proteome</keyword>
<dbReference type="Gramene" id="OE9A057632T1">
    <property type="protein sequence ID" value="OE9A057632C1"/>
    <property type="gene ID" value="OE9A057632"/>
</dbReference>
<feature type="compositionally biased region" description="Basic and acidic residues" evidence="1">
    <location>
        <begin position="87"/>
        <end position="97"/>
    </location>
</feature>